<dbReference type="Pfam" id="PF00106">
    <property type="entry name" value="adh_short"/>
    <property type="match status" value="1"/>
</dbReference>
<proteinExistence type="inferred from homology"/>
<gene>
    <name evidence="3" type="ORF">CT0861_11711</name>
</gene>
<evidence type="ECO:0000256" key="2">
    <source>
        <dbReference type="ARBA" id="ARBA00023002"/>
    </source>
</evidence>
<dbReference type="Gene3D" id="3.40.50.720">
    <property type="entry name" value="NAD(P)-binding Rossmann-like Domain"/>
    <property type="match status" value="1"/>
</dbReference>
<dbReference type="Proteomes" id="UP000076552">
    <property type="component" value="Unassembled WGS sequence"/>
</dbReference>
<name>A0A166USL7_9PEZI</name>
<dbReference type="GO" id="GO:0016614">
    <property type="term" value="F:oxidoreductase activity, acting on CH-OH group of donors"/>
    <property type="evidence" value="ECO:0007669"/>
    <property type="project" value="UniProtKB-ARBA"/>
</dbReference>
<comment type="similarity">
    <text evidence="1">Belongs to the short-chain dehydrogenases/reductases (SDR) family.</text>
</comment>
<dbReference type="InterPro" id="IPR036291">
    <property type="entry name" value="NAD(P)-bd_dom_sf"/>
</dbReference>
<dbReference type="PANTHER" id="PTHR48107:SF7">
    <property type="entry name" value="RE15974P"/>
    <property type="match status" value="1"/>
</dbReference>
<comment type="caution">
    <text evidence="3">The sequence shown here is derived from an EMBL/GenBank/DDBJ whole genome shotgun (WGS) entry which is preliminary data.</text>
</comment>
<accession>A0A166USL7</accession>
<keyword evidence="4" id="KW-1185">Reference proteome</keyword>
<evidence type="ECO:0000313" key="4">
    <source>
        <dbReference type="Proteomes" id="UP000076552"/>
    </source>
</evidence>
<reference evidence="3 4" key="1">
    <citation type="submission" date="2015-06" db="EMBL/GenBank/DDBJ databases">
        <title>Survival trade-offs in plant roots during colonization by closely related pathogenic and mutualistic fungi.</title>
        <authorList>
            <person name="Hacquard S."/>
            <person name="Kracher B."/>
            <person name="Hiruma K."/>
            <person name="Weinman A."/>
            <person name="Muench P."/>
            <person name="Garrido Oter R."/>
            <person name="Ver Loren van Themaat E."/>
            <person name="Dallerey J.-F."/>
            <person name="Damm U."/>
            <person name="Henrissat B."/>
            <person name="Lespinet O."/>
            <person name="Thon M."/>
            <person name="Kemen E."/>
            <person name="McHardy A.C."/>
            <person name="Schulze-Lefert P."/>
            <person name="O'Connell R.J."/>
        </authorList>
    </citation>
    <scope>NUCLEOTIDE SEQUENCE [LARGE SCALE GENOMIC DNA]</scope>
    <source>
        <strain evidence="3 4">0861</strain>
    </source>
</reference>
<dbReference type="SUPFAM" id="SSF51735">
    <property type="entry name" value="NAD(P)-binding Rossmann-fold domains"/>
    <property type="match status" value="1"/>
</dbReference>
<evidence type="ECO:0000313" key="3">
    <source>
        <dbReference type="EMBL" id="KZL73758.1"/>
    </source>
</evidence>
<keyword evidence="2" id="KW-0560">Oxidoreductase</keyword>
<sequence>MASLKSESALASSSSEELPLLQDLRGKTALLACRGATVLGTCSSAASLDQIQSLAQAIKQAYKTADIEAPRIIGLAANVLSPDFPDLVANKVRDQLGSKLNIIVNNAVYFEDPPIGELDTKYVQRMLVGNVQCLVLLMDRLLRDGYIQPESRIVNISSDTSRISLPFDGIMLYASAKAAMESLTRSWVDILVREPLTLGTTVNSLSVLSDGKSVHNGPGLPEDVANVAGLLVGEAARWINGSVVAANGGAVKIL</sequence>
<dbReference type="STRING" id="708197.A0A166USL7"/>
<organism evidence="3 4">
    <name type="scientific">Colletotrichum tofieldiae</name>
    <dbReference type="NCBI Taxonomy" id="708197"/>
    <lineage>
        <taxon>Eukaryota</taxon>
        <taxon>Fungi</taxon>
        <taxon>Dikarya</taxon>
        <taxon>Ascomycota</taxon>
        <taxon>Pezizomycotina</taxon>
        <taxon>Sordariomycetes</taxon>
        <taxon>Hypocreomycetidae</taxon>
        <taxon>Glomerellales</taxon>
        <taxon>Glomerellaceae</taxon>
        <taxon>Colletotrichum</taxon>
        <taxon>Colletotrichum spaethianum species complex</taxon>
    </lineage>
</organism>
<protein>
    <submittedName>
        <fullName evidence="3">3-oxoacyl-(Acyl-carrier-protein) reductase</fullName>
    </submittedName>
</protein>
<dbReference type="PRINTS" id="PR00081">
    <property type="entry name" value="GDHRDH"/>
</dbReference>
<dbReference type="EMBL" id="LFIV01000041">
    <property type="protein sequence ID" value="KZL73758.1"/>
    <property type="molecule type" value="Genomic_DNA"/>
</dbReference>
<dbReference type="CDD" id="cd05233">
    <property type="entry name" value="SDR_c"/>
    <property type="match status" value="1"/>
</dbReference>
<evidence type="ECO:0000256" key="1">
    <source>
        <dbReference type="ARBA" id="ARBA00006484"/>
    </source>
</evidence>
<dbReference type="AlphaFoldDB" id="A0A166USL7"/>
<dbReference type="PANTHER" id="PTHR48107">
    <property type="entry name" value="NADPH-DEPENDENT ALDEHYDE REDUCTASE-LIKE PROTEIN, CHLOROPLASTIC-RELATED"/>
    <property type="match status" value="1"/>
</dbReference>
<dbReference type="InterPro" id="IPR002347">
    <property type="entry name" value="SDR_fam"/>
</dbReference>